<dbReference type="InterPro" id="IPR010982">
    <property type="entry name" value="Lambda_DNA-bd_dom_sf"/>
</dbReference>
<dbReference type="InterPro" id="IPR001387">
    <property type="entry name" value="Cro/C1-type_HTH"/>
</dbReference>
<evidence type="ECO:0000313" key="3">
    <source>
        <dbReference type="Proteomes" id="UP001500016"/>
    </source>
</evidence>
<dbReference type="Gene3D" id="1.10.260.40">
    <property type="entry name" value="lambda repressor-like DNA-binding domains"/>
    <property type="match status" value="1"/>
</dbReference>
<dbReference type="SUPFAM" id="SSF47413">
    <property type="entry name" value="lambda repressor-like DNA-binding domains"/>
    <property type="match status" value="1"/>
</dbReference>
<dbReference type="Pfam" id="PF19054">
    <property type="entry name" value="DUF5753"/>
    <property type="match status" value="1"/>
</dbReference>
<gene>
    <name evidence="2" type="ORF">GCM10009801_52500</name>
</gene>
<dbReference type="CDD" id="cd00093">
    <property type="entry name" value="HTH_XRE"/>
    <property type="match status" value="1"/>
</dbReference>
<dbReference type="RefSeq" id="WP_344531753.1">
    <property type="nucleotide sequence ID" value="NZ_BAAAPE010000013.1"/>
</dbReference>
<comment type="caution">
    <text evidence="2">The sequence shown here is derived from an EMBL/GenBank/DDBJ whole genome shotgun (WGS) entry which is preliminary data.</text>
</comment>
<evidence type="ECO:0000313" key="2">
    <source>
        <dbReference type="EMBL" id="GAA2088676.1"/>
    </source>
</evidence>
<reference evidence="3" key="1">
    <citation type="journal article" date="2019" name="Int. J. Syst. Evol. Microbiol.">
        <title>The Global Catalogue of Microorganisms (GCM) 10K type strain sequencing project: providing services to taxonomists for standard genome sequencing and annotation.</title>
        <authorList>
            <consortium name="The Broad Institute Genomics Platform"/>
            <consortium name="The Broad Institute Genome Sequencing Center for Infectious Disease"/>
            <person name="Wu L."/>
            <person name="Ma J."/>
        </authorList>
    </citation>
    <scope>NUCLEOTIDE SEQUENCE [LARGE SCALE GENOMIC DNA]</scope>
    <source>
        <strain evidence="3">JCM 15478</strain>
    </source>
</reference>
<name>A0ABP5HYQ8_9ACTN</name>
<protein>
    <submittedName>
        <fullName evidence="2">Helix-turn-helix transcriptional regulator</fullName>
    </submittedName>
</protein>
<dbReference type="PROSITE" id="PS50943">
    <property type="entry name" value="HTH_CROC1"/>
    <property type="match status" value="1"/>
</dbReference>
<sequence length="272" mass="30605">MTEPEVSDSLKTFGVVLKALRDETGLTQEEFAHRVGYSPGYVAKIEQGKRFPPRDLAERAEPVLGPLAAKLLRAAARSLTRKVGLASWFHEWAAIEEEAVSLYAYECRVIPGLLQPEPYIRAIFERRLPPLSEEQFESQVAARLARQSLLEERPNSSFTFMIEQALLERRLGGDATTDALIDNLLTQGARRNVEVQIMPLRQEDHFGAGGPMYLAETPSNQWIGYFEGHDSSLLQTDRKAVSSMLRRYDKMRAQALSPRDSASLLEQMRGAQ</sequence>
<keyword evidence="3" id="KW-1185">Reference proteome</keyword>
<dbReference type="Pfam" id="PF13560">
    <property type="entry name" value="HTH_31"/>
    <property type="match status" value="1"/>
</dbReference>
<dbReference type="SMART" id="SM00530">
    <property type="entry name" value="HTH_XRE"/>
    <property type="match status" value="1"/>
</dbReference>
<dbReference type="Proteomes" id="UP001500016">
    <property type="component" value="Unassembled WGS sequence"/>
</dbReference>
<dbReference type="EMBL" id="BAAAPE010000013">
    <property type="protein sequence ID" value="GAA2088676.1"/>
    <property type="molecule type" value="Genomic_DNA"/>
</dbReference>
<proteinExistence type="predicted"/>
<dbReference type="InterPro" id="IPR043917">
    <property type="entry name" value="DUF5753"/>
</dbReference>
<feature type="domain" description="HTH cro/C1-type" evidence="1">
    <location>
        <begin position="17"/>
        <end position="59"/>
    </location>
</feature>
<accession>A0ABP5HYQ8</accession>
<organism evidence="2 3">
    <name type="scientific">Streptomyces albiaxialis</name>
    <dbReference type="NCBI Taxonomy" id="329523"/>
    <lineage>
        <taxon>Bacteria</taxon>
        <taxon>Bacillati</taxon>
        <taxon>Actinomycetota</taxon>
        <taxon>Actinomycetes</taxon>
        <taxon>Kitasatosporales</taxon>
        <taxon>Streptomycetaceae</taxon>
        <taxon>Streptomyces</taxon>
    </lineage>
</organism>
<evidence type="ECO:0000259" key="1">
    <source>
        <dbReference type="PROSITE" id="PS50943"/>
    </source>
</evidence>